<keyword evidence="2" id="KW-0732">Signal</keyword>
<dbReference type="PANTHER" id="PTHR42060:SF1">
    <property type="entry name" value="NHL REPEAT-CONTAINING PROTEIN"/>
    <property type="match status" value="1"/>
</dbReference>
<keyword evidence="4" id="KW-1185">Reference proteome</keyword>
<proteinExistence type="predicted"/>
<accession>A0AAJ0B6W0</accession>
<evidence type="ECO:0000313" key="4">
    <source>
        <dbReference type="Proteomes" id="UP001239445"/>
    </source>
</evidence>
<evidence type="ECO:0000256" key="1">
    <source>
        <dbReference type="SAM" id="MobiDB-lite"/>
    </source>
</evidence>
<evidence type="ECO:0000256" key="2">
    <source>
        <dbReference type="SAM" id="SignalP"/>
    </source>
</evidence>
<evidence type="ECO:0000313" key="3">
    <source>
        <dbReference type="EMBL" id="KAK1750441.1"/>
    </source>
</evidence>
<dbReference type="InterPro" id="IPR011042">
    <property type="entry name" value="6-blade_b-propeller_TolB-like"/>
</dbReference>
<feature type="signal peptide" evidence="2">
    <location>
        <begin position="1"/>
        <end position="18"/>
    </location>
</feature>
<dbReference type="PANTHER" id="PTHR42060">
    <property type="entry name" value="NHL REPEAT-CONTAINING PROTEIN-RELATED"/>
    <property type="match status" value="1"/>
</dbReference>
<feature type="region of interest" description="Disordered" evidence="1">
    <location>
        <begin position="120"/>
        <end position="139"/>
    </location>
</feature>
<dbReference type="SUPFAM" id="SSF63829">
    <property type="entry name" value="Calcium-dependent phosphotriesterase"/>
    <property type="match status" value="1"/>
</dbReference>
<feature type="chain" id="PRO_5042506065" evidence="2">
    <location>
        <begin position="19"/>
        <end position="355"/>
    </location>
</feature>
<organism evidence="3 4">
    <name type="scientific">Echria macrotheca</name>
    <dbReference type="NCBI Taxonomy" id="438768"/>
    <lineage>
        <taxon>Eukaryota</taxon>
        <taxon>Fungi</taxon>
        <taxon>Dikarya</taxon>
        <taxon>Ascomycota</taxon>
        <taxon>Pezizomycotina</taxon>
        <taxon>Sordariomycetes</taxon>
        <taxon>Sordariomycetidae</taxon>
        <taxon>Sordariales</taxon>
        <taxon>Schizotheciaceae</taxon>
        <taxon>Echria</taxon>
    </lineage>
</organism>
<gene>
    <name evidence="3" type="ORF">QBC47DRAFT_121156</name>
</gene>
<sequence length="355" mass="36423">MKFSLCIGALAAISGVAADTSNPPIRNIYTFPPNHFIENIAVRANGRLLITSMSVPQLFSIDPTVATPTAEVVHTFSNITGISGIAEISPDVFALVTATWDLASTRAELGSIRIWKVDFRRGPGGPGPGPGPATTASSSSPTISLLATVANSISFNGIARHPTNPRLLLAADSALGAVWRVDLETGAYGVAFQSEVLAPVGTEPGTNLGINGLKGEGGHVYFTNSARRFFGRVGIDGAGNRVGEVEVISGSADAGADVVYDDFALDGKPGKGGGGGARAWIASHPSYAVEVTFGGSGGGPASQRVVNDTALLLNPTAAAFGRGSRLQERTLYVTNGGEFVGFDLVNEGVVAIDLS</sequence>
<dbReference type="Gene3D" id="2.120.10.30">
    <property type="entry name" value="TolB, C-terminal domain"/>
    <property type="match status" value="1"/>
</dbReference>
<dbReference type="AlphaFoldDB" id="A0AAJ0B6W0"/>
<reference evidence="3" key="1">
    <citation type="submission" date="2023-06" db="EMBL/GenBank/DDBJ databases">
        <title>Genome-scale phylogeny and comparative genomics of the fungal order Sordariales.</title>
        <authorList>
            <consortium name="Lawrence Berkeley National Laboratory"/>
            <person name="Hensen N."/>
            <person name="Bonometti L."/>
            <person name="Westerberg I."/>
            <person name="Brannstrom I.O."/>
            <person name="Guillou S."/>
            <person name="Cros-Aarteil S."/>
            <person name="Calhoun S."/>
            <person name="Haridas S."/>
            <person name="Kuo A."/>
            <person name="Mondo S."/>
            <person name="Pangilinan J."/>
            <person name="Riley R."/>
            <person name="Labutti K."/>
            <person name="Andreopoulos B."/>
            <person name="Lipzen A."/>
            <person name="Chen C."/>
            <person name="Yanf M."/>
            <person name="Daum C."/>
            <person name="Ng V."/>
            <person name="Clum A."/>
            <person name="Steindorff A."/>
            <person name="Ohm R."/>
            <person name="Martin F."/>
            <person name="Silar P."/>
            <person name="Natvig D."/>
            <person name="Lalanne C."/>
            <person name="Gautier V."/>
            <person name="Ament-Velasquez S.L."/>
            <person name="Kruys A."/>
            <person name="Hutchinson M.I."/>
            <person name="Powell A.J."/>
            <person name="Barry K."/>
            <person name="Miller A.N."/>
            <person name="Grigoriev I.V."/>
            <person name="Debuchy R."/>
            <person name="Gladieux P."/>
            <person name="Thoren M.H."/>
            <person name="Johannesson H."/>
        </authorList>
    </citation>
    <scope>NUCLEOTIDE SEQUENCE</scope>
    <source>
        <strain evidence="3">PSN4</strain>
    </source>
</reference>
<dbReference type="EMBL" id="MU839847">
    <property type="protein sequence ID" value="KAK1750441.1"/>
    <property type="molecule type" value="Genomic_DNA"/>
</dbReference>
<name>A0AAJ0B6W0_9PEZI</name>
<comment type="caution">
    <text evidence="3">The sequence shown here is derived from an EMBL/GenBank/DDBJ whole genome shotgun (WGS) entry which is preliminary data.</text>
</comment>
<dbReference type="Proteomes" id="UP001239445">
    <property type="component" value="Unassembled WGS sequence"/>
</dbReference>
<dbReference type="InterPro" id="IPR052998">
    <property type="entry name" value="Hetero-Diels-Alderase-like"/>
</dbReference>
<protein>
    <submittedName>
        <fullName evidence="3">Uncharacterized protein</fullName>
    </submittedName>
</protein>